<reference evidence="9" key="1">
    <citation type="journal article" date="2021" name="Cell">
        <title>Tracing the genetic footprints of vertebrate landing in non-teleost ray-finned fishes.</title>
        <authorList>
            <person name="Bi X."/>
            <person name="Wang K."/>
            <person name="Yang L."/>
            <person name="Pan H."/>
            <person name="Jiang H."/>
            <person name="Wei Q."/>
            <person name="Fang M."/>
            <person name="Yu H."/>
            <person name="Zhu C."/>
            <person name="Cai Y."/>
            <person name="He Y."/>
            <person name="Gan X."/>
            <person name="Zeng H."/>
            <person name="Yu D."/>
            <person name="Zhu Y."/>
            <person name="Jiang H."/>
            <person name="Qiu Q."/>
            <person name="Yang H."/>
            <person name="Zhang Y.E."/>
            <person name="Wang W."/>
            <person name="Zhu M."/>
            <person name="He S."/>
            <person name="Zhang G."/>
        </authorList>
    </citation>
    <scope>NUCLEOTIDE SEQUENCE</scope>
    <source>
        <strain evidence="9">Bchr_001</strain>
    </source>
</reference>
<dbReference type="Proteomes" id="UP001166052">
    <property type="component" value="Unassembled WGS sequence"/>
</dbReference>
<feature type="non-terminal residue" evidence="9">
    <location>
        <position position="1"/>
    </location>
</feature>
<dbReference type="PROSITE" id="PS51999">
    <property type="entry name" value="ZF_GRF"/>
    <property type="match status" value="1"/>
</dbReference>
<dbReference type="InterPro" id="IPR012337">
    <property type="entry name" value="RNaseH-like_sf"/>
</dbReference>
<evidence type="ECO:0000256" key="1">
    <source>
        <dbReference type="ARBA" id="ARBA00022722"/>
    </source>
</evidence>
<evidence type="ECO:0000259" key="8">
    <source>
        <dbReference type="PROSITE" id="PS51999"/>
    </source>
</evidence>
<evidence type="ECO:0000256" key="6">
    <source>
        <dbReference type="ARBA" id="ARBA00022839"/>
    </source>
</evidence>
<evidence type="ECO:0000256" key="5">
    <source>
        <dbReference type="ARBA" id="ARBA00022833"/>
    </source>
</evidence>
<dbReference type="Pfam" id="PF06839">
    <property type="entry name" value="Zn_ribbon_GRF"/>
    <property type="match status" value="1"/>
</dbReference>
<dbReference type="InterPro" id="IPR051274">
    <property type="entry name" value="3-5_Exoribonuclease"/>
</dbReference>
<dbReference type="InterPro" id="IPR036397">
    <property type="entry name" value="RNaseH_sf"/>
</dbReference>
<organism evidence="9 10">
    <name type="scientific">Polypterus senegalus</name>
    <name type="common">Senegal bichir</name>
    <dbReference type="NCBI Taxonomy" id="55291"/>
    <lineage>
        <taxon>Eukaryota</taxon>
        <taxon>Metazoa</taxon>
        <taxon>Chordata</taxon>
        <taxon>Craniata</taxon>
        <taxon>Vertebrata</taxon>
        <taxon>Euteleostomi</taxon>
        <taxon>Actinopterygii</taxon>
        <taxon>Polypteriformes</taxon>
        <taxon>Polypteridae</taxon>
        <taxon>Polypterus</taxon>
    </lineage>
</organism>
<keyword evidence="4" id="KW-0378">Hydrolase</keyword>
<proteinExistence type="predicted"/>
<name>A0ABS2Z080_POLSE</name>
<keyword evidence="3 7" id="KW-0863">Zinc-finger</keyword>
<evidence type="ECO:0000256" key="4">
    <source>
        <dbReference type="ARBA" id="ARBA00022801"/>
    </source>
</evidence>
<dbReference type="SMART" id="SM00479">
    <property type="entry name" value="EXOIII"/>
    <property type="match status" value="1"/>
</dbReference>
<feature type="non-terminal residue" evidence="9">
    <location>
        <position position="656"/>
    </location>
</feature>
<evidence type="ECO:0000256" key="7">
    <source>
        <dbReference type="PROSITE-ProRule" id="PRU01343"/>
    </source>
</evidence>
<dbReference type="InterPro" id="IPR010666">
    <property type="entry name" value="Znf_GRF"/>
</dbReference>
<dbReference type="InterPro" id="IPR047201">
    <property type="entry name" value="ERI-1_3'hExo-like"/>
</dbReference>
<sequence length="656" mass="72765">MHLTFTCVHFFSSSDQFFAYLIVIDFESTCWREKNHHTQEIIEFPAVLMNATSGQIESEFQTYVQPQEHPILSEFCTELTGIKQNQVEAGVPLRICLSQFSRWLQDLQREKNIVFPNQSKLSAADKPCAFITWSDWDLGVCLQYECKRKQLRKPEVLNSWIDLRATYKASQFYNRKPKGLNGALQDLGIEFTGREHSGLDDARNTAYLAWRMITDGCVMKITKSLDRVPRHLNATVKASLQNNEDCSSKNTAEMAPGEKMCTANCIPSANQNLYEKCSIPCNGIIEKTESIVYGNISPVGVTEQIGRHENEVICQSILPTKTLLNGLSSSVLNGSFYNSNSIKHTSALGSLSFDSTVNTSLVLVSTIVNSVIDVPVQCSNVEAEGTVDMEESIVVPELDEPIAYDAIILEDDDLTSENLVLDFRNERECCTSSQNITTSNTVVYRNSDSSRATLCSVSDKGSANSSSFKVPHIMDGPVLSRRNPESSLFSKSFAARKVNNVLETKNVPSSCNLPKKSCSFKVYEESGIFTRPTPLSDFTGMSILSSSVNMKSASIRLPAKITPPLCKCGCRAKRLYVSNGGPNHGKAFYCCPGGKQKSTVSRKRCEFFKWESALLKENVSMKGSMSLCTPGVRDISNKSNVTPQHKGLVLRPSLRN</sequence>
<keyword evidence="1" id="KW-0540">Nuclease</keyword>
<dbReference type="SUPFAM" id="SSF53098">
    <property type="entry name" value="Ribonuclease H-like"/>
    <property type="match status" value="1"/>
</dbReference>
<dbReference type="EMBL" id="JAAWVN010014328">
    <property type="protein sequence ID" value="MBN3291840.1"/>
    <property type="molecule type" value="Genomic_DNA"/>
</dbReference>
<comment type="caution">
    <text evidence="9">The sequence shown here is derived from an EMBL/GenBank/DDBJ whole genome shotgun (WGS) entry which is preliminary data.</text>
</comment>
<dbReference type="PANTHER" id="PTHR23044:SF61">
    <property type="entry name" value="3'-5' EXORIBONUCLEASE 1-RELATED"/>
    <property type="match status" value="1"/>
</dbReference>
<dbReference type="InterPro" id="IPR013520">
    <property type="entry name" value="Ribonucl_H"/>
</dbReference>
<keyword evidence="10" id="KW-1185">Reference proteome</keyword>
<protein>
    <submittedName>
        <fullName evidence="9">ERI2 exoribonuclease</fullName>
    </submittedName>
</protein>
<dbReference type="Pfam" id="PF00929">
    <property type="entry name" value="RNase_T"/>
    <property type="match status" value="1"/>
</dbReference>
<keyword evidence="5" id="KW-0862">Zinc</keyword>
<feature type="domain" description="GRF-type" evidence="8">
    <location>
        <begin position="566"/>
        <end position="614"/>
    </location>
</feature>
<evidence type="ECO:0000256" key="3">
    <source>
        <dbReference type="ARBA" id="ARBA00022771"/>
    </source>
</evidence>
<accession>A0ABS2Z080</accession>
<dbReference type="Gene3D" id="3.30.420.10">
    <property type="entry name" value="Ribonuclease H-like superfamily/Ribonuclease H"/>
    <property type="match status" value="1"/>
</dbReference>
<keyword evidence="6" id="KW-0269">Exonuclease</keyword>
<dbReference type="CDD" id="cd06133">
    <property type="entry name" value="ERI-1_3'hExo_like"/>
    <property type="match status" value="1"/>
</dbReference>
<gene>
    <name evidence="9" type="primary">Eri2</name>
    <name evidence="9" type="ORF">GTO92_0012869</name>
</gene>
<keyword evidence="2" id="KW-0479">Metal-binding</keyword>
<evidence type="ECO:0000256" key="2">
    <source>
        <dbReference type="ARBA" id="ARBA00022723"/>
    </source>
</evidence>
<evidence type="ECO:0000313" key="9">
    <source>
        <dbReference type="EMBL" id="MBN3291840.1"/>
    </source>
</evidence>
<dbReference type="PANTHER" id="PTHR23044">
    <property type="entry name" value="3'-5' EXONUCLEASE ERI1-RELATED"/>
    <property type="match status" value="1"/>
</dbReference>
<evidence type="ECO:0000313" key="10">
    <source>
        <dbReference type="Proteomes" id="UP001166052"/>
    </source>
</evidence>